<sequence length="85" mass="9620">DVPFADSDSFVSSSSEVLSSSESSSDSLERGSYIQAKDETVLFNFSPSVTWRTRNQNLTFMSMLLLHYNLCFLLRIRILSIEQCA</sequence>
<evidence type="ECO:0000313" key="2">
    <source>
        <dbReference type="EMBL" id="PNX59909.1"/>
    </source>
</evidence>
<comment type="caution">
    <text evidence="2">The sequence shown here is derived from an EMBL/GenBank/DDBJ whole genome shotgun (WGS) entry which is preliminary data.</text>
</comment>
<feature type="non-terminal residue" evidence="2">
    <location>
        <position position="1"/>
    </location>
</feature>
<reference evidence="2 3" key="1">
    <citation type="journal article" date="2014" name="Am. J. Bot.">
        <title>Genome assembly and annotation for red clover (Trifolium pratense; Fabaceae).</title>
        <authorList>
            <person name="Istvanek J."/>
            <person name="Jaros M."/>
            <person name="Krenek A."/>
            <person name="Repkova J."/>
        </authorList>
    </citation>
    <scope>NUCLEOTIDE SEQUENCE [LARGE SCALE GENOMIC DNA]</scope>
    <source>
        <strain evidence="3">cv. Tatra</strain>
        <tissue evidence="2">Young leaves</tissue>
    </source>
</reference>
<reference evidence="2 3" key="2">
    <citation type="journal article" date="2017" name="Front. Plant Sci.">
        <title>Gene Classification and Mining of Molecular Markers Useful in Red Clover (Trifolium pratense) Breeding.</title>
        <authorList>
            <person name="Istvanek J."/>
            <person name="Dluhosova J."/>
            <person name="Dluhos P."/>
            <person name="Patkova L."/>
            <person name="Nedelnik J."/>
            <person name="Repkova J."/>
        </authorList>
    </citation>
    <scope>NUCLEOTIDE SEQUENCE [LARGE SCALE GENOMIC DNA]</scope>
    <source>
        <strain evidence="3">cv. Tatra</strain>
        <tissue evidence="2">Young leaves</tissue>
    </source>
</reference>
<gene>
    <name evidence="2" type="ORF">L195_g059921</name>
</gene>
<accession>A0A2K3K0T6</accession>
<evidence type="ECO:0000313" key="3">
    <source>
        <dbReference type="Proteomes" id="UP000236291"/>
    </source>
</evidence>
<feature type="compositionally biased region" description="Low complexity" evidence="1">
    <location>
        <begin position="1"/>
        <end position="26"/>
    </location>
</feature>
<proteinExistence type="predicted"/>
<dbReference type="EMBL" id="ASHM01134069">
    <property type="protein sequence ID" value="PNX59909.1"/>
    <property type="molecule type" value="Genomic_DNA"/>
</dbReference>
<dbReference type="Proteomes" id="UP000236291">
    <property type="component" value="Unassembled WGS sequence"/>
</dbReference>
<feature type="region of interest" description="Disordered" evidence="1">
    <location>
        <begin position="1"/>
        <end position="31"/>
    </location>
</feature>
<dbReference type="AlphaFoldDB" id="A0A2K3K0T6"/>
<organism evidence="2 3">
    <name type="scientific">Trifolium pratense</name>
    <name type="common">Red clover</name>
    <dbReference type="NCBI Taxonomy" id="57577"/>
    <lineage>
        <taxon>Eukaryota</taxon>
        <taxon>Viridiplantae</taxon>
        <taxon>Streptophyta</taxon>
        <taxon>Embryophyta</taxon>
        <taxon>Tracheophyta</taxon>
        <taxon>Spermatophyta</taxon>
        <taxon>Magnoliopsida</taxon>
        <taxon>eudicotyledons</taxon>
        <taxon>Gunneridae</taxon>
        <taxon>Pentapetalae</taxon>
        <taxon>rosids</taxon>
        <taxon>fabids</taxon>
        <taxon>Fabales</taxon>
        <taxon>Fabaceae</taxon>
        <taxon>Papilionoideae</taxon>
        <taxon>50 kb inversion clade</taxon>
        <taxon>NPAAA clade</taxon>
        <taxon>Hologalegina</taxon>
        <taxon>IRL clade</taxon>
        <taxon>Trifolieae</taxon>
        <taxon>Trifolium</taxon>
    </lineage>
</organism>
<protein>
    <submittedName>
        <fullName evidence="2">Uncharacterized protein</fullName>
    </submittedName>
</protein>
<name>A0A2K3K0T6_TRIPR</name>
<evidence type="ECO:0000256" key="1">
    <source>
        <dbReference type="SAM" id="MobiDB-lite"/>
    </source>
</evidence>